<reference evidence="3 4" key="1">
    <citation type="submission" date="2016-03" db="EMBL/GenBank/DDBJ databases">
        <title>EvidentialGene: Evidence-directed Construction of Genes on Genomes.</title>
        <authorList>
            <person name="Gilbert D.G."/>
            <person name="Choi J.-H."/>
            <person name="Mockaitis K."/>
            <person name="Colbourne J."/>
            <person name="Pfrender M."/>
        </authorList>
    </citation>
    <scope>NUCLEOTIDE SEQUENCE [LARGE SCALE GENOMIC DNA]</scope>
    <source>
        <strain evidence="3 4">Xinb3</strain>
        <tissue evidence="3">Complete organism</tissue>
    </source>
</reference>
<dbReference type="InterPro" id="IPR050092">
    <property type="entry name" value="RNase_H"/>
</dbReference>
<dbReference type="InterPro" id="IPR002156">
    <property type="entry name" value="RNaseH_domain"/>
</dbReference>
<feature type="domain" description="RNase H type-1" evidence="2">
    <location>
        <begin position="1"/>
        <end position="132"/>
    </location>
</feature>
<name>A0A164KII3_9CRUS</name>
<dbReference type="InterPro" id="IPR036397">
    <property type="entry name" value="RNaseH_sf"/>
</dbReference>
<dbReference type="GO" id="GO:0004523">
    <property type="term" value="F:RNA-DNA hybrid ribonuclease activity"/>
    <property type="evidence" value="ECO:0007669"/>
    <property type="project" value="InterPro"/>
</dbReference>
<sequence length="295" mass="33352">MIGYTDGSIKNNVASCAFTFPDINLNETWLLSKGSNIQTAELYGILKALEACNHHYSTPPELHLFTDSQAALLAIDAIPRNVHNHHPVLIKIWNMILGLKGSGTITYITWIPSHVGILGNEMADTLASDSCNIPLSKHINNPLSTYEKIALFKKKWSASTLNELKSCRKLCVTSKSRLGIIEWFHHPYRPINVALHRLITVHSKLNAFMSKIDMDPRPLFRHGCSELEDMDHVLTACEHFSTYYTPLKQLFSHINLTWNSSNLLGLNPKITINTQLLIQNHLTNFLLQSKLYLDV</sequence>
<dbReference type="PROSITE" id="PS50879">
    <property type="entry name" value="RNASE_H_1"/>
    <property type="match status" value="1"/>
</dbReference>
<accession>A0A164KII3</accession>
<dbReference type="AlphaFoldDB" id="A0A164KII3"/>
<dbReference type="Gene3D" id="3.30.420.10">
    <property type="entry name" value="Ribonuclease H-like superfamily/Ribonuclease H"/>
    <property type="match status" value="1"/>
</dbReference>
<evidence type="ECO:0000313" key="4">
    <source>
        <dbReference type="Proteomes" id="UP000076858"/>
    </source>
</evidence>
<comment type="similarity">
    <text evidence="1">Belongs to the RNase H family.</text>
</comment>
<dbReference type="OrthoDB" id="6373941at2759"/>
<organism evidence="3 4">
    <name type="scientific">Daphnia magna</name>
    <dbReference type="NCBI Taxonomy" id="35525"/>
    <lineage>
        <taxon>Eukaryota</taxon>
        <taxon>Metazoa</taxon>
        <taxon>Ecdysozoa</taxon>
        <taxon>Arthropoda</taxon>
        <taxon>Crustacea</taxon>
        <taxon>Branchiopoda</taxon>
        <taxon>Diplostraca</taxon>
        <taxon>Cladocera</taxon>
        <taxon>Anomopoda</taxon>
        <taxon>Daphniidae</taxon>
        <taxon>Daphnia</taxon>
    </lineage>
</organism>
<evidence type="ECO:0000259" key="2">
    <source>
        <dbReference type="PROSITE" id="PS50879"/>
    </source>
</evidence>
<proteinExistence type="inferred from homology"/>
<dbReference type="GO" id="GO:0043137">
    <property type="term" value="P:DNA replication, removal of RNA primer"/>
    <property type="evidence" value="ECO:0007669"/>
    <property type="project" value="TreeGrafter"/>
</dbReference>
<dbReference type="EMBL" id="LRGB01003316">
    <property type="protein sequence ID" value="KZS03287.1"/>
    <property type="molecule type" value="Genomic_DNA"/>
</dbReference>
<dbReference type="CDD" id="cd09276">
    <property type="entry name" value="Rnase_HI_RT_non_LTR"/>
    <property type="match status" value="1"/>
</dbReference>
<comment type="caution">
    <text evidence="3">The sequence shown here is derived from an EMBL/GenBank/DDBJ whole genome shotgun (WGS) entry which is preliminary data.</text>
</comment>
<gene>
    <name evidence="3" type="ORF">APZ42_034029</name>
</gene>
<protein>
    <recommendedName>
        <fullName evidence="2">RNase H type-1 domain-containing protein</fullName>
    </recommendedName>
</protein>
<dbReference type="PANTHER" id="PTHR10642:SF31">
    <property type="entry name" value="RIBONUCLEASE H1"/>
    <property type="match status" value="1"/>
</dbReference>
<keyword evidence="4" id="KW-1185">Reference proteome</keyword>
<dbReference type="SUPFAM" id="SSF53098">
    <property type="entry name" value="Ribonuclease H-like"/>
    <property type="match status" value="1"/>
</dbReference>
<dbReference type="InterPro" id="IPR012337">
    <property type="entry name" value="RNaseH-like_sf"/>
</dbReference>
<evidence type="ECO:0000256" key="1">
    <source>
        <dbReference type="ARBA" id="ARBA00005300"/>
    </source>
</evidence>
<dbReference type="Pfam" id="PF00075">
    <property type="entry name" value="RNase_H"/>
    <property type="match status" value="1"/>
</dbReference>
<dbReference type="GO" id="GO:0003676">
    <property type="term" value="F:nucleic acid binding"/>
    <property type="evidence" value="ECO:0007669"/>
    <property type="project" value="InterPro"/>
</dbReference>
<dbReference type="PANTHER" id="PTHR10642">
    <property type="entry name" value="RIBONUCLEASE H1"/>
    <property type="match status" value="1"/>
</dbReference>
<dbReference type="Proteomes" id="UP000076858">
    <property type="component" value="Unassembled WGS sequence"/>
</dbReference>
<evidence type="ECO:0000313" key="3">
    <source>
        <dbReference type="EMBL" id="KZS03287.1"/>
    </source>
</evidence>